<accession>A0A369CFD5</accession>
<dbReference type="GO" id="GO:0015036">
    <property type="term" value="F:disulfide oxidoreductase activity"/>
    <property type="evidence" value="ECO:0007669"/>
    <property type="project" value="UniProtKB-ARBA"/>
</dbReference>
<sequence length="212" mass="24101">MNKTPRFLLALLLPLLAFSQVARAESFDEGIEYQLVTPAQATDDPDKVEVLELFWYGCPHCYHLEPEIQAWLATKPDNVEFRRMPAILGQSWGIHARAFYTAEVLGVLDRIHEPLFAAIHEQNRHLNTEESLQGFFAEHGVDPEEFTKAFNSFTVESKYRRALSLTKKYGIDGVPAIIVNGKYRTSATLAEGRERMFRVVDFLVQKETGAAK</sequence>
<dbReference type="PIRSF" id="PIRSF001488">
    <property type="entry name" value="Tdi_protein"/>
    <property type="match status" value="1"/>
</dbReference>
<evidence type="ECO:0000256" key="1">
    <source>
        <dbReference type="ARBA" id="ARBA00004418"/>
    </source>
</evidence>
<dbReference type="CDD" id="cd03019">
    <property type="entry name" value="DsbA_DsbA"/>
    <property type="match status" value="1"/>
</dbReference>
<feature type="domain" description="Thioredoxin" evidence="10">
    <location>
        <begin position="9"/>
        <end position="155"/>
    </location>
</feature>
<dbReference type="OrthoDB" id="9784896at2"/>
<evidence type="ECO:0000313" key="11">
    <source>
        <dbReference type="EMBL" id="RCX32782.1"/>
    </source>
</evidence>
<evidence type="ECO:0000256" key="6">
    <source>
        <dbReference type="ARBA" id="ARBA00023284"/>
    </source>
</evidence>
<dbReference type="Pfam" id="PF01323">
    <property type="entry name" value="DSBA"/>
    <property type="match status" value="1"/>
</dbReference>
<dbReference type="Gene3D" id="3.40.30.10">
    <property type="entry name" value="Glutaredoxin"/>
    <property type="match status" value="1"/>
</dbReference>
<gene>
    <name evidence="11" type="ORF">DFQ59_10180</name>
</gene>
<dbReference type="InterPro" id="IPR036249">
    <property type="entry name" value="Thioredoxin-like_sf"/>
</dbReference>
<reference evidence="11 12" key="1">
    <citation type="submission" date="2018-07" db="EMBL/GenBank/DDBJ databases">
        <title>Genomic Encyclopedia of Type Strains, Phase IV (KMG-IV): sequencing the most valuable type-strain genomes for metagenomic binning, comparative biology and taxonomic classification.</title>
        <authorList>
            <person name="Goeker M."/>
        </authorList>
    </citation>
    <scope>NUCLEOTIDE SEQUENCE [LARGE SCALE GENOMIC DNA]</scope>
    <source>
        <strain evidence="11 12">DSM 26407</strain>
    </source>
</reference>
<evidence type="ECO:0000256" key="3">
    <source>
        <dbReference type="ARBA" id="ARBA00022729"/>
    </source>
</evidence>
<evidence type="ECO:0000256" key="8">
    <source>
        <dbReference type="PIRSR" id="PIRSR001488-1"/>
    </source>
</evidence>
<keyword evidence="12" id="KW-1185">Reference proteome</keyword>
<feature type="chain" id="PRO_5016752835" description="Thiol:disulfide interchange protein" evidence="9">
    <location>
        <begin position="25"/>
        <end position="212"/>
    </location>
</feature>
<dbReference type="InterPro" id="IPR001853">
    <property type="entry name" value="DSBA-like_thioredoxin_dom"/>
</dbReference>
<evidence type="ECO:0000259" key="10">
    <source>
        <dbReference type="PROSITE" id="PS51352"/>
    </source>
</evidence>
<comment type="caution">
    <text evidence="11">The sequence shown here is derived from an EMBL/GenBank/DDBJ whole genome shotgun (WGS) entry which is preliminary data.</text>
</comment>
<evidence type="ECO:0000256" key="7">
    <source>
        <dbReference type="PIRNR" id="PIRNR001488"/>
    </source>
</evidence>
<dbReference type="PROSITE" id="PS51352">
    <property type="entry name" value="THIOREDOXIN_2"/>
    <property type="match status" value="1"/>
</dbReference>
<dbReference type="PROSITE" id="PS00194">
    <property type="entry name" value="THIOREDOXIN_1"/>
    <property type="match status" value="1"/>
</dbReference>
<dbReference type="AlphaFoldDB" id="A0A369CFD5"/>
<name>A0A369CFD5_9GAMM</name>
<feature type="signal peptide" evidence="9">
    <location>
        <begin position="1"/>
        <end position="24"/>
    </location>
</feature>
<comment type="similarity">
    <text evidence="2">Belongs to the thioredoxin family. DsbA subfamily.</text>
</comment>
<keyword evidence="3 9" id="KW-0732">Signal</keyword>
<feature type="disulfide bond" description="Redox-active" evidence="8">
    <location>
        <begin position="58"/>
        <end position="61"/>
    </location>
</feature>
<dbReference type="SUPFAM" id="SSF52833">
    <property type="entry name" value="Thioredoxin-like"/>
    <property type="match status" value="1"/>
</dbReference>
<keyword evidence="5 7" id="KW-1015">Disulfide bond</keyword>
<evidence type="ECO:0000256" key="9">
    <source>
        <dbReference type="SAM" id="SignalP"/>
    </source>
</evidence>
<dbReference type="InterPro" id="IPR050824">
    <property type="entry name" value="Thiol_disulfide_DsbA"/>
</dbReference>
<dbReference type="GO" id="GO:0042597">
    <property type="term" value="C:periplasmic space"/>
    <property type="evidence" value="ECO:0007669"/>
    <property type="project" value="UniProtKB-SubCell"/>
</dbReference>
<organism evidence="11 12">
    <name type="scientific">Thioalbus denitrificans</name>
    <dbReference type="NCBI Taxonomy" id="547122"/>
    <lineage>
        <taxon>Bacteria</taxon>
        <taxon>Pseudomonadati</taxon>
        <taxon>Pseudomonadota</taxon>
        <taxon>Gammaproteobacteria</taxon>
        <taxon>Chromatiales</taxon>
        <taxon>Ectothiorhodospiraceae</taxon>
        <taxon>Thioalbus</taxon>
    </lineage>
</organism>
<dbReference type="InterPro" id="IPR013766">
    <property type="entry name" value="Thioredoxin_domain"/>
</dbReference>
<evidence type="ECO:0000313" key="12">
    <source>
        <dbReference type="Proteomes" id="UP000252707"/>
    </source>
</evidence>
<dbReference type="PANTHER" id="PTHR35891:SF2">
    <property type="entry name" value="THIOL:DISULFIDE INTERCHANGE PROTEIN DSBA"/>
    <property type="match status" value="1"/>
</dbReference>
<keyword evidence="4 7" id="KW-0574">Periplasm</keyword>
<protein>
    <recommendedName>
        <fullName evidence="7">Thiol:disulfide interchange protein</fullName>
    </recommendedName>
</protein>
<dbReference type="InterPro" id="IPR017937">
    <property type="entry name" value="Thioredoxin_CS"/>
</dbReference>
<evidence type="ECO:0000256" key="2">
    <source>
        <dbReference type="ARBA" id="ARBA00005791"/>
    </source>
</evidence>
<comment type="subcellular location">
    <subcellularLocation>
        <location evidence="1 7">Periplasm</location>
    </subcellularLocation>
</comment>
<proteinExistence type="inferred from homology"/>
<dbReference type="EMBL" id="QPJY01000001">
    <property type="protein sequence ID" value="RCX32782.1"/>
    <property type="molecule type" value="Genomic_DNA"/>
</dbReference>
<evidence type="ECO:0000256" key="4">
    <source>
        <dbReference type="ARBA" id="ARBA00022764"/>
    </source>
</evidence>
<dbReference type="Proteomes" id="UP000252707">
    <property type="component" value="Unassembled WGS sequence"/>
</dbReference>
<dbReference type="InterPro" id="IPR023205">
    <property type="entry name" value="DsbA/DsbL"/>
</dbReference>
<evidence type="ECO:0000256" key="5">
    <source>
        <dbReference type="ARBA" id="ARBA00023157"/>
    </source>
</evidence>
<keyword evidence="6" id="KW-0676">Redox-active center</keyword>
<dbReference type="PANTHER" id="PTHR35891">
    <property type="entry name" value="THIOL:DISULFIDE INTERCHANGE PROTEIN DSBA"/>
    <property type="match status" value="1"/>
</dbReference>
<dbReference type="RefSeq" id="WP_114277691.1">
    <property type="nucleotide sequence ID" value="NZ_QPJY01000001.1"/>
</dbReference>